<keyword evidence="2" id="KW-1185">Reference proteome</keyword>
<evidence type="ECO:0000313" key="1">
    <source>
        <dbReference type="EMBL" id="UXH42993.1"/>
    </source>
</evidence>
<dbReference type="EMBL" id="CP104558">
    <property type="protein sequence ID" value="UXH42993.1"/>
    <property type="molecule type" value="Genomic_DNA"/>
</dbReference>
<protein>
    <submittedName>
        <fullName evidence="1">Uncharacterized protein</fullName>
    </submittedName>
</protein>
<reference evidence="1" key="1">
    <citation type="submission" date="2022-09" db="EMBL/GenBank/DDBJ databases">
        <title>Complete genome sequence of Rossellomorea vietnamensis strain RL-WG62, a newly isolated PGPR with the potential for plant salinity stress alleviation.</title>
        <authorList>
            <person name="Ren L."/>
            <person name="Wang G."/>
            <person name="Hu H."/>
        </authorList>
    </citation>
    <scope>NUCLEOTIDE SEQUENCE</scope>
    <source>
        <strain evidence="1">RL-WG62</strain>
    </source>
</reference>
<proteinExistence type="predicted"/>
<gene>
    <name evidence="1" type="ORF">N5C46_15010</name>
</gene>
<sequence length="318" mass="37041">MKKETIFNLSTTELINGLKQAGFSKKANQLKRKSNKHKEKRDQEIGESKNNSKEFRKIIDDIGKSEHYVRFENGEEKLLIHSIDKQLALFERINRSKHTFFYQNLDKEVSLIVCEFYNLNIEVDEDPAKINLDLATSTFDMIHAIEEKELNRMINDQSQAFQIRLFLEAFKANGQKTNHITYVNSTANKTEDVYLFIPAEEYIWSINHEKVNDDQIIATSSSFKSFFEVVQLTVVEYLTSKFSKKGNKKDEKFFSIKRGFVFLIKSNVLLLLFTLLFFLNKNSWALDGEDYVTLFAVQGEALLIILSFIACLRPRILK</sequence>
<dbReference type="Proteomes" id="UP001064027">
    <property type="component" value="Chromosome"/>
</dbReference>
<evidence type="ECO:0000313" key="2">
    <source>
        <dbReference type="Proteomes" id="UP001064027"/>
    </source>
</evidence>
<name>A0ACD4C2Z5_9BACI</name>
<accession>A0ACD4C2Z5</accession>
<organism evidence="1 2">
    <name type="scientific">Rossellomorea vietnamensis</name>
    <dbReference type="NCBI Taxonomy" id="218284"/>
    <lineage>
        <taxon>Bacteria</taxon>
        <taxon>Bacillati</taxon>
        <taxon>Bacillota</taxon>
        <taxon>Bacilli</taxon>
        <taxon>Bacillales</taxon>
        <taxon>Bacillaceae</taxon>
        <taxon>Rossellomorea</taxon>
    </lineage>
</organism>